<name>A0ABQ5RRV5_9CHLO</name>
<gene>
    <name evidence="7" type="ORF">VaNZ11_002432</name>
</gene>
<dbReference type="InterPro" id="IPR052263">
    <property type="entry name" value="GPI_Anchor_Biosynth"/>
</dbReference>
<feature type="transmembrane region" description="Helical" evidence="5">
    <location>
        <begin position="46"/>
        <end position="66"/>
    </location>
</feature>
<evidence type="ECO:0000256" key="4">
    <source>
        <dbReference type="ARBA" id="ARBA00023136"/>
    </source>
</evidence>
<comment type="subcellular location">
    <subcellularLocation>
        <location evidence="1">Membrane</location>
        <topology evidence="1">Multi-pass membrane protein</topology>
    </subcellularLocation>
</comment>
<evidence type="ECO:0000313" key="8">
    <source>
        <dbReference type="Proteomes" id="UP001165090"/>
    </source>
</evidence>
<sequence>MAGEVEVRGFALMLAVRVLYAMYLGWLIIPERLLHRIGITYYPSKYWALAGSAWLTLAVVWGFWLYEGLNMTSIPQISDRRQLEDDKCKLPESVGVQGCSHSTAESVPPLCHIPASHVTQTLFGHHHCDGDGDD</sequence>
<dbReference type="PANTHER" id="PTHR46346">
    <property type="entry name" value="PHOSPHATIDYLINOSITOL N-ACETYLGLUCOSAMINYLTRANSFERASE SUBUNIT P"/>
    <property type="match status" value="1"/>
</dbReference>
<keyword evidence="4 5" id="KW-0472">Membrane</keyword>
<evidence type="ECO:0000256" key="1">
    <source>
        <dbReference type="ARBA" id="ARBA00004141"/>
    </source>
</evidence>
<accession>A0ABQ5RRV5</accession>
<evidence type="ECO:0000313" key="7">
    <source>
        <dbReference type="EMBL" id="GLI60316.1"/>
    </source>
</evidence>
<feature type="domain" description="PIG-P" evidence="6">
    <location>
        <begin position="5"/>
        <end position="123"/>
    </location>
</feature>
<dbReference type="InterPro" id="IPR013717">
    <property type="entry name" value="PIG-P"/>
</dbReference>
<evidence type="ECO:0000256" key="3">
    <source>
        <dbReference type="ARBA" id="ARBA00022989"/>
    </source>
</evidence>
<reference evidence="7 8" key="1">
    <citation type="journal article" date="2023" name="IScience">
        <title>Expanded male sex-determining region conserved during the evolution of homothallism in the green alga Volvox.</title>
        <authorList>
            <person name="Yamamoto K."/>
            <person name="Matsuzaki R."/>
            <person name="Mahakham W."/>
            <person name="Heman W."/>
            <person name="Sekimoto H."/>
            <person name="Kawachi M."/>
            <person name="Minakuchi Y."/>
            <person name="Toyoda A."/>
            <person name="Nozaki H."/>
        </authorList>
    </citation>
    <scope>NUCLEOTIDE SEQUENCE [LARGE SCALE GENOMIC DNA]</scope>
    <source>
        <strain evidence="7 8">NIES-4468</strain>
    </source>
</reference>
<keyword evidence="2 5" id="KW-0812">Transmembrane</keyword>
<protein>
    <recommendedName>
        <fullName evidence="6">PIG-P domain-containing protein</fullName>
    </recommendedName>
</protein>
<dbReference type="Proteomes" id="UP001165090">
    <property type="component" value="Unassembled WGS sequence"/>
</dbReference>
<dbReference type="Pfam" id="PF08510">
    <property type="entry name" value="PIG-P"/>
    <property type="match status" value="1"/>
</dbReference>
<evidence type="ECO:0000256" key="5">
    <source>
        <dbReference type="SAM" id="Phobius"/>
    </source>
</evidence>
<feature type="transmembrane region" description="Helical" evidence="5">
    <location>
        <begin position="7"/>
        <end position="26"/>
    </location>
</feature>
<proteinExistence type="predicted"/>
<keyword evidence="8" id="KW-1185">Reference proteome</keyword>
<comment type="caution">
    <text evidence="7">The sequence shown here is derived from an EMBL/GenBank/DDBJ whole genome shotgun (WGS) entry which is preliminary data.</text>
</comment>
<keyword evidence="3 5" id="KW-1133">Transmembrane helix</keyword>
<organism evidence="7 8">
    <name type="scientific">Volvox africanus</name>
    <dbReference type="NCBI Taxonomy" id="51714"/>
    <lineage>
        <taxon>Eukaryota</taxon>
        <taxon>Viridiplantae</taxon>
        <taxon>Chlorophyta</taxon>
        <taxon>core chlorophytes</taxon>
        <taxon>Chlorophyceae</taxon>
        <taxon>CS clade</taxon>
        <taxon>Chlamydomonadales</taxon>
        <taxon>Volvocaceae</taxon>
        <taxon>Volvox</taxon>
    </lineage>
</organism>
<evidence type="ECO:0000259" key="6">
    <source>
        <dbReference type="Pfam" id="PF08510"/>
    </source>
</evidence>
<dbReference type="PANTHER" id="PTHR46346:SF1">
    <property type="entry name" value="PHOSPHATIDYLINOSITOL N-ACETYLGLUCOSAMINYLTRANSFERASE SUBUNIT P"/>
    <property type="match status" value="1"/>
</dbReference>
<evidence type="ECO:0000256" key="2">
    <source>
        <dbReference type="ARBA" id="ARBA00022692"/>
    </source>
</evidence>
<dbReference type="EMBL" id="BSDZ01000008">
    <property type="protein sequence ID" value="GLI60316.1"/>
    <property type="molecule type" value="Genomic_DNA"/>
</dbReference>